<dbReference type="PANTHER" id="PTHR43655:SF7">
    <property type="entry name" value="AFG3-LIKE PROTEIN 1"/>
    <property type="match status" value="1"/>
</dbReference>
<evidence type="ECO:0000256" key="6">
    <source>
        <dbReference type="ARBA" id="ARBA00023049"/>
    </source>
</evidence>
<dbReference type="InterPro" id="IPR027417">
    <property type="entry name" value="P-loop_NTPase"/>
</dbReference>
<keyword evidence="6" id="KW-0645">Protease</keyword>
<evidence type="ECO:0000256" key="3">
    <source>
        <dbReference type="ARBA" id="ARBA00022741"/>
    </source>
</evidence>
<keyword evidence="7" id="KW-1133">Transmembrane helix</keyword>
<name>A0ABM5C2W4_VICPA</name>
<keyword evidence="6" id="KW-0378">Hydrolase</keyword>
<dbReference type="GeneID" id="102529257"/>
<sequence length="171" mass="18428">MADGFLGLSSSFFQSLVPTVLLVGILLCTLRRGPMGAGRGGSLFSVGETTAWIVKDNISVRFADVAGCEEAKLEIMEFVNFLKNPTQYQDLGAKIPKVWDQMQLPLGKPLTQQVEQACTVAAGFNSANDVMVLGRHQPAWCSRPGQFDCQIYIGECAGHPVLQLGVSFGFG</sequence>
<dbReference type="InterPro" id="IPR050928">
    <property type="entry name" value="ATP-dep_Zn_Metalloprotease"/>
</dbReference>
<keyword evidence="6" id="KW-0482">Metalloprotease</keyword>
<dbReference type="PANTHER" id="PTHR43655">
    <property type="entry name" value="ATP-DEPENDENT PROTEASE"/>
    <property type="match status" value="1"/>
</dbReference>
<evidence type="ECO:0000313" key="9">
    <source>
        <dbReference type="RefSeq" id="XP_072802995.1"/>
    </source>
</evidence>
<dbReference type="Proteomes" id="UP001652581">
    <property type="component" value="Chromosome 21"/>
</dbReference>
<evidence type="ECO:0000256" key="7">
    <source>
        <dbReference type="SAM" id="Phobius"/>
    </source>
</evidence>
<evidence type="ECO:0000256" key="5">
    <source>
        <dbReference type="ARBA" id="ARBA00022840"/>
    </source>
</evidence>
<keyword evidence="4" id="KW-0862">Zinc</keyword>
<evidence type="ECO:0000313" key="8">
    <source>
        <dbReference type="Proteomes" id="UP001652581"/>
    </source>
</evidence>
<dbReference type="RefSeq" id="XP_072802995.1">
    <property type="nucleotide sequence ID" value="XM_072946894.1"/>
</dbReference>
<keyword evidence="3" id="KW-0547">Nucleotide-binding</keyword>
<keyword evidence="7" id="KW-0812">Transmembrane</keyword>
<accession>A0ABM5C2W4</accession>
<dbReference type="Gene3D" id="3.40.50.300">
    <property type="entry name" value="P-loop containing nucleotide triphosphate hydrolases"/>
    <property type="match status" value="1"/>
</dbReference>
<protein>
    <submittedName>
        <fullName evidence="9">Mitochondrial inner membrane m-AAA protease component AFG3L1-like isoform X3</fullName>
    </submittedName>
</protein>
<proteinExistence type="predicted"/>
<evidence type="ECO:0000256" key="4">
    <source>
        <dbReference type="ARBA" id="ARBA00022833"/>
    </source>
</evidence>
<keyword evidence="7" id="KW-0472">Membrane</keyword>
<organism evidence="8 9">
    <name type="scientific">Vicugna pacos</name>
    <name type="common">Alpaca</name>
    <name type="synonym">Lama pacos</name>
    <dbReference type="NCBI Taxonomy" id="30538"/>
    <lineage>
        <taxon>Eukaryota</taxon>
        <taxon>Metazoa</taxon>
        <taxon>Chordata</taxon>
        <taxon>Craniata</taxon>
        <taxon>Vertebrata</taxon>
        <taxon>Euteleostomi</taxon>
        <taxon>Mammalia</taxon>
        <taxon>Eutheria</taxon>
        <taxon>Laurasiatheria</taxon>
        <taxon>Artiodactyla</taxon>
        <taxon>Tylopoda</taxon>
        <taxon>Camelidae</taxon>
        <taxon>Vicugna</taxon>
    </lineage>
</organism>
<evidence type="ECO:0000256" key="1">
    <source>
        <dbReference type="ARBA" id="ARBA00001947"/>
    </source>
</evidence>
<gene>
    <name evidence="9" type="primary">LOC102529257</name>
</gene>
<keyword evidence="5" id="KW-0067">ATP-binding</keyword>
<keyword evidence="2" id="KW-0479">Metal-binding</keyword>
<keyword evidence="8" id="KW-1185">Reference proteome</keyword>
<reference evidence="9" key="1">
    <citation type="submission" date="2025-08" db="UniProtKB">
        <authorList>
            <consortium name="RefSeq"/>
        </authorList>
    </citation>
    <scope>IDENTIFICATION</scope>
</reference>
<feature type="transmembrane region" description="Helical" evidence="7">
    <location>
        <begin position="12"/>
        <end position="30"/>
    </location>
</feature>
<comment type="cofactor">
    <cofactor evidence="1">
        <name>Zn(2+)</name>
        <dbReference type="ChEBI" id="CHEBI:29105"/>
    </cofactor>
</comment>
<evidence type="ECO:0000256" key="2">
    <source>
        <dbReference type="ARBA" id="ARBA00022723"/>
    </source>
</evidence>